<sequence>MVEGIADRLAQRGLVLPKLAAPLANYLPYCMHQGLLFVSGQLPLVDGKLTRTGKLGESVSIEDGKRAAEICALNILAQAEAATGDLERILRVVRVTVFVASAPDFVDQPAVANGASDLLVDLLGDRGRHARAAVGMASLPMNAPVEVDAIIACEP</sequence>
<dbReference type="InterPro" id="IPR013813">
    <property type="entry name" value="Endoribo_LPSP/chorism_mut-like"/>
</dbReference>
<comment type="caution">
    <text evidence="2">The sequence shown here is derived from an EMBL/GenBank/DDBJ whole genome shotgun (WGS) entry which is preliminary data.</text>
</comment>
<dbReference type="Proteomes" id="UP000773614">
    <property type="component" value="Unassembled WGS sequence"/>
</dbReference>
<dbReference type="PANTHER" id="PTHR43760">
    <property type="entry name" value="ENDORIBONUCLEASE-RELATED"/>
    <property type="match status" value="1"/>
</dbReference>
<name>A0A964WS73_9HYPH</name>
<dbReference type="EMBL" id="SPKJ01000005">
    <property type="protein sequence ID" value="MYZ46668.1"/>
    <property type="molecule type" value="Genomic_DNA"/>
</dbReference>
<dbReference type="SUPFAM" id="SSF55298">
    <property type="entry name" value="YjgF-like"/>
    <property type="match status" value="1"/>
</dbReference>
<dbReference type="OrthoDB" id="9806350at2"/>
<dbReference type="InterPro" id="IPR035959">
    <property type="entry name" value="RutC-like_sf"/>
</dbReference>
<dbReference type="RefSeq" id="WP_161139016.1">
    <property type="nucleotide sequence ID" value="NZ_SPKJ01000005.1"/>
</dbReference>
<evidence type="ECO:0000313" key="3">
    <source>
        <dbReference type="Proteomes" id="UP000773614"/>
    </source>
</evidence>
<dbReference type="Gene3D" id="3.30.1330.40">
    <property type="entry name" value="RutC-like"/>
    <property type="match status" value="1"/>
</dbReference>
<protein>
    <submittedName>
        <fullName evidence="2">RidA family protein</fullName>
    </submittedName>
</protein>
<reference evidence="2" key="1">
    <citation type="submission" date="2019-03" db="EMBL/GenBank/DDBJ databases">
        <title>Afifella sp. nov., isolated from activated sludge.</title>
        <authorList>
            <person name="Li Q."/>
            <person name="Liu Y."/>
        </authorList>
    </citation>
    <scope>NUCLEOTIDE SEQUENCE</scope>
    <source>
        <strain evidence="2">L72</strain>
    </source>
</reference>
<gene>
    <name evidence="2" type="ORF">E4O86_02905</name>
</gene>
<keyword evidence="3" id="KW-1185">Reference proteome</keyword>
<evidence type="ECO:0000313" key="2">
    <source>
        <dbReference type="EMBL" id="MYZ46668.1"/>
    </source>
</evidence>
<accession>A0A964WS73</accession>
<dbReference type="CDD" id="cd02199">
    <property type="entry name" value="YjgF_YER057c_UK114_like_1"/>
    <property type="match status" value="1"/>
</dbReference>
<evidence type="ECO:0000259" key="1">
    <source>
        <dbReference type="Pfam" id="PF14588"/>
    </source>
</evidence>
<feature type="domain" description="Endoribonuclease L-PSP/chorismate mutase-like" evidence="1">
    <location>
        <begin position="8"/>
        <end position="143"/>
    </location>
</feature>
<organism evidence="2 3">
    <name type="scientific">Propylenella binzhouense</name>
    <dbReference type="NCBI Taxonomy" id="2555902"/>
    <lineage>
        <taxon>Bacteria</taxon>
        <taxon>Pseudomonadati</taxon>
        <taxon>Pseudomonadota</taxon>
        <taxon>Alphaproteobacteria</taxon>
        <taxon>Hyphomicrobiales</taxon>
        <taxon>Propylenellaceae</taxon>
        <taxon>Propylenella</taxon>
    </lineage>
</organism>
<dbReference type="PANTHER" id="PTHR43760:SF1">
    <property type="entry name" value="ENDORIBONUCLEASE L-PSP_CHORISMATE MUTASE-LIKE DOMAIN-CONTAINING PROTEIN"/>
    <property type="match status" value="1"/>
</dbReference>
<dbReference type="Pfam" id="PF14588">
    <property type="entry name" value="YjgF_endoribonc"/>
    <property type="match status" value="1"/>
</dbReference>
<dbReference type="AlphaFoldDB" id="A0A964WS73"/>
<proteinExistence type="predicted"/>